<gene>
    <name evidence="2" type="ORF">A2370_02385</name>
</gene>
<reference evidence="2 3" key="1">
    <citation type="journal article" date="2016" name="Nat. Commun.">
        <title>Thousands of microbial genomes shed light on interconnected biogeochemical processes in an aquifer system.</title>
        <authorList>
            <person name="Anantharaman K."/>
            <person name="Brown C.T."/>
            <person name="Hug L.A."/>
            <person name="Sharon I."/>
            <person name="Castelle C.J."/>
            <person name="Probst A.J."/>
            <person name="Thomas B.C."/>
            <person name="Singh A."/>
            <person name="Wilkins M.J."/>
            <person name="Karaoz U."/>
            <person name="Brodie E.L."/>
            <person name="Williams K.H."/>
            <person name="Hubbard S.S."/>
            <person name="Banfield J.F."/>
        </authorList>
    </citation>
    <scope>NUCLEOTIDE SEQUENCE [LARGE SCALE GENOMIC DNA]</scope>
</reference>
<dbReference type="Proteomes" id="UP000176222">
    <property type="component" value="Unassembled WGS sequence"/>
</dbReference>
<dbReference type="CDD" id="cd16376">
    <property type="entry name" value="Avd_like"/>
    <property type="match status" value="1"/>
</dbReference>
<accession>A0A1G2QFB9</accession>
<evidence type="ECO:0000313" key="3">
    <source>
        <dbReference type="Proteomes" id="UP000176222"/>
    </source>
</evidence>
<organism evidence="2 3">
    <name type="scientific">Candidatus Vogelbacteria bacterium RIFOXYB1_FULL_42_16</name>
    <dbReference type="NCBI Taxonomy" id="1802436"/>
    <lineage>
        <taxon>Bacteria</taxon>
        <taxon>Candidatus Vogeliibacteriota</taxon>
    </lineage>
</organism>
<dbReference type="AlphaFoldDB" id="A0A1G2QFB9"/>
<evidence type="ECO:0000313" key="2">
    <source>
        <dbReference type="EMBL" id="OHA58702.1"/>
    </source>
</evidence>
<feature type="domain" description="bAvd-like" evidence="1">
    <location>
        <begin position="2"/>
        <end position="98"/>
    </location>
</feature>
<dbReference type="EMBL" id="MHTH01000009">
    <property type="protein sequence ID" value="OHA58702.1"/>
    <property type="molecule type" value="Genomic_DNA"/>
</dbReference>
<proteinExistence type="predicted"/>
<dbReference type="Pfam" id="PF22296">
    <property type="entry name" value="bAvd"/>
    <property type="match status" value="1"/>
</dbReference>
<comment type="caution">
    <text evidence="2">The sequence shown here is derived from an EMBL/GenBank/DDBJ whole genome shotgun (WGS) entry which is preliminary data.</text>
</comment>
<name>A0A1G2QFB9_9BACT</name>
<dbReference type="InterPro" id="IPR036583">
    <property type="entry name" value="23S_rRNA_IVS_sf"/>
</dbReference>
<dbReference type="InterPro" id="IPR055360">
    <property type="entry name" value="bAvd"/>
</dbReference>
<protein>
    <recommendedName>
        <fullName evidence="1">bAvd-like domain-containing protein</fullName>
    </recommendedName>
</protein>
<dbReference type="Gene3D" id="1.20.1440.60">
    <property type="entry name" value="23S rRNA-intervening sequence"/>
    <property type="match status" value="1"/>
</dbReference>
<evidence type="ECO:0000259" key="1">
    <source>
        <dbReference type="Pfam" id="PF22296"/>
    </source>
</evidence>
<sequence>MYSEIYQFGKKIPKRDRFGLLARIENYCLACLELSLEATFTKSQNKSFILDKLQIKIEIIKRLARLGWNLKIIEQAKYLELETRLQTISKMTTGWLKYLDQKSRN</sequence>